<reference evidence="3" key="1">
    <citation type="submission" date="2021-01" db="EMBL/GenBank/DDBJ databases">
        <authorList>
            <person name="Corre E."/>
            <person name="Pelletier E."/>
            <person name="Niang G."/>
            <person name="Scheremetjew M."/>
            <person name="Finn R."/>
            <person name="Kale V."/>
            <person name="Holt S."/>
            <person name="Cochrane G."/>
            <person name="Meng A."/>
            <person name="Brown T."/>
            <person name="Cohen L."/>
        </authorList>
    </citation>
    <scope>NUCLEOTIDE SEQUENCE</scope>
    <source>
        <strain evidence="3">UTEX LB 2760</strain>
    </source>
</reference>
<evidence type="ECO:0000256" key="1">
    <source>
        <dbReference type="SAM" id="Coils"/>
    </source>
</evidence>
<gene>
    <name evidence="3" type="ORF">RMAR0315_LOCUS12884</name>
</gene>
<feature type="compositionally biased region" description="Polar residues" evidence="2">
    <location>
        <begin position="1"/>
        <end position="13"/>
    </location>
</feature>
<keyword evidence="1" id="KW-0175">Coiled coil</keyword>
<organism evidence="3">
    <name type="scientific">Rhodosorus marinus</name>
    <dbReference type="NCBI Taxonomy" id="101924"/>
    <lineage>
        <taxon>Eukaryota</taxon>
        <taxon>Rhodophyta</taxon>
        <taxon>Stylonematophyceae</taxon>
        <taxon>Stylonematales</taxon>
        <taxon>Stylonemataceae</taxon>
        <taxon>Rhodosorus</taxon>
    </lineage>
</organism>
<name>A0A7S0G7F1_9RHOD</name>
<protein>
    <submittedName>
        <fullName evidence="3">Uncharacterized protein</fullName>
    </submittedName>
</protein>
<accession>A0A7S0G7F1</accession>
<feature type="coiled-coil region" evidence="1">
    <location>
        <begin position="71"/>
        <end position="101"/>
    </location>
</feature>
<feature type="region of interest" description="Disordered" evidence="2">
    <location>
        <begin position="1"/>
        <end position="28"/>
    </location>
</feature>
<evidence type="ECO:0000256" key="2">
    <source>
        <dbReference type="SAM" id="MobiDB-lite"/>
    </source>
</evidence>
<dbReference type="EMBL" id="HBEK01023468">
    <property type="protein sequence ID" value="CAD8402879.1"/>
    <property type="molecule type" value="Transcribed_RNA"/>
</dbReference>
<sequence>MVSSRMVKTSELPSASKRGHDRTRAWNDRSLDERVRVSTARSLKSGVVMGRLISDIKSKRKGNRAPGKRRMKQLKSAVRKAQKVEAQLEEAKRTLRVLCKMREMLDIRKNFGEREVLLGACRCHEYNVQR</sequence>
<evidence type="ECO:0000313" key="3">
    <source>
        <dbReference type="EMBL" id="CAD8402879.1"/>
    </source>
</evidence>
<proteinExistence type="predicted"/>
<dbReference type="AlphaFoldDB" id="A0A7S0G7F1"/>